<dbReference type="RefSeq" id="WP_002587438.1">
    <property type="nucleotide sequence ID" value="NZ_JACRTC010000012.1"/>
</dbReference>
<dbReference type="PANTHER" id="PTHR21716">
    <property type="entry name" value="TRANSMEMBRANE PROTEIN"/>
    <property type="match status" value="1"/>
</dbReference>
<evidence type="ECO:0000256" key="2">
    <source>
        <dbReference type="ARBA" id="ARBA00009773"/>
    </source>
</evidence>
<accession>A0A926EE29</accession>
<comment type="caution">
    <text evidence="10">The sequence shown here is derived from an EMBL/GenBank/DDBJ whole genome shotgun (WGS) entry which is preliminary data.</text>
</comment>
<dbReference type="Pfam" id="PF01594">
    <property type="entry name" value="AI-2E_transport"/>
    <property type="match status" value="1"/>
</dbReference>
<name>A0A926EE29_9FIRM</name>
<feature type="transmembrane region" description="Helical" evidence="9">
    <location>
        <begin position="178"/>
        <end position="201"/>
    </location>
</feature>
<keyword evidence="3" id="KW-0813">Transport</keyword>
<dbReference type="Proteomes" id="UP000660861">
    <property type="component" value="Unassembled WGS sequence"/>
</dbReference>
<evidence type="ECO:0000256" key="8">
    <source>
        <dbReference type="SAM" id="MobiDB-lite"/>
    </source>
</evidence>
<keyword evidence="11" id="KW-1185">Reference proteome</keyword>
<feature type="transmembrane region" description="Helical" evidence="9">
    <location>
        <begin position="304"/>
        <end position="323"/>
    </location>
</feature>
<evidence type="ECO:0000256" key="4">
    <source>
        <dbReference type="ARBA" id="ARBA00022475"/>
    </source>
</evidence>
<comment type="subcellular location">
    <subcellularLocation>
        <location evidence="1">Cell membrane</location>
        <topology evidence="1">Multi-pass membrane protein</topology>
    </subcellularLocation>
</comment>
<keyword evidence="4" id="KW-1003">Cell membrane</keyword>
<feature type="transmembrane region" description="Helical" evidence="9">
    <location>
        <begin position="335"/>
        <end position="368"/>
    </location>
</feature>
<evidence type="ECO:0000256" key="6">
    <source>
        <dbReference type="ARBA" id="ARBA00022989"/>
    </source>
</evidence>
<feature type="transmembrane region" description="Helical" evidence="9">
    <location>
        <begin position="12"/>
        <end position="29"/>
    </location>
</feature>
<organism evidence="10 11">
    <name type="scientific">Zongyangia hominis</name>
    <dbReference type="NCBI Taxonomy" id="2763677"/>
    <lineage>
        <taxon>Bacteria</taxon>
        <taxon>Bacillati</taxon>
        <taxon>Bacillota</taxon>
        <taxon>Clostridia</taxon>
        <taxon>Eubacteriales</taxon>
        <taxon>Oscillospiraceae</taxon>
        <taxon>Zongyangia</taxon>
    </lineage>
</organism>
<evidence type="ECO:0000256" key="3">
    <source>
        <dbReference type="ARBA" id="ARBA00022448"/>
    </source>
</evidence>
<dbReference type="GeneID" id="97379583"/>
<evidence type="ECO:0000313" key="11">
    <source>
        <dbReference type="Proteomes" id="UP000660861"/>
    </source>
</evidence>
<keyword evidence="5 9" id="KW-0812">Transmembrane</keyword>
<feature type="transmembrane region" description="Helical" evidence="9">
    <location>
        <begin position="272"/>
        <end position="297"/>
    </location>
</feature>
<keyword evidence="7 9" id="KW-0472">Membrane</keyword>
<evidence type="ECO:0000256" key="1">
    <source>
        <dbReference type="ARBA" id="ARBA00004651"/>
    </source>
</evidence>
<dbReference type="PANTHER" id="PTHR21716:SF53">
    <property type="entry name" value="PERMEASE PERM-RELATED"/>
    <property type="match status" value="1"/>
</dbReference>
<protein>
    <submittedName>
        <fullName evidence="10">AI-2E family transporter</fullName>
    </submittedName>
</protein>
<evidence type="ECO:0000313" key="10">
    <source>
        <dbReference type="EMBL" id="MBC8571405.1"/>
    </source>
</evidence>
<feature type="compositionally biased region" description="Polar residues" evidence="8">
    <location>
        <begin position="387"/>
        <end position="396"/>
    </location>
</feature>
<feature type="transmembrane region" description="Helical" evidence="9">
    <location>
        <begin position="49"/>
        <end position="66"/>
    </location>
</feature>
<dbReference type="GO" id="GO:0055085">
    <property type="term" value="P:transmembrane transport"/>
    <property type="evidence" value="ECO:0007669"/>
    <property type="project" value="TreeGrafter"/>
</dbReference>
<evidence type="ECO:0000256" key="7">
    <source>
        <dbReference type="ARBA" id="ARBA00023136"/>
    </source>
</evidence>
<dbReference type="AlphaFoldDB" id="A0A926EE29"/>
<evidence type="ECO:0000256" key="5">
    <source>
        <dbReference type="ARBA" id="ARBA00022692"/>
    </source>
</evidence>
<reference evidence="10" key="1">
    <citation type="submission" date="2020-08" db="EMBL/GenBank/DDBJ databases">
        <title>Genome public.</title>
        <authorList>
            <person name="Liu C."/>
            <person name="Sun Q."/>
        </authorList>
    </citation>
    <scope>NUCLEOTIDE SEQUENCE</scope>
    <source>
        <strain evidence="10">NSJ-54</strain>
    </source>
</reference>
<evidence type="ECO:0000256" key="9">
    <source>
        <dbReference type="SAM" id="Phobius"/>
    </source>
</evidence>
<dbReference type="EMBL" id="JACRTC010000012">
    <property type="protein sequence ID" value="MBC8571405.1"/>
    <property type="molecule type" value="Genomic_DNA"/>
</dbReference>
<dbReference type="GO" id="GO:0005886">
    <property type="term" value="C:plasma membrane"/>
    <property type="evidence" value="ECO:0007669"/>
    <property type="project" value="UniProtKB-SubCell"/>
</dbReference>
<proteinExistence type="inferred from homology"/>
<feature type="transmembrane region" description="Helical" evidence="9">
    <location>
        <begin position="86"/>
        <end position="107"/>
    </location>
</feature>
<feature type="region of interest" description="Disordered" evidence="8">
    <location>
        <begin position="377"/>
        <end position="396"/>
    </location>
</feature>
<gene>
    <name evidence="10" type="ORF">H8709_11315</name>
</gene>
<keyword evidence="6 9" id="KW-1133">Transmembrane helix</keyword>
<dbReference type="InterPro" id="IPR002549">
    <property type="entry name" value="AI-2E-like"/>
</dbReference>
<feature type="transmembrane region" description="Helical" evidence="9">
    <location>
        <begin position="248"/>
        <end position="266"/>
    </location>
</feature>
<sequence>MFEDIETHKKLSKWIIGTFTACILIYLGIRHISHVADAVMWLKDLLNPLLIGLILALFLNVPLGVIERHLFPKHPTSRKTKMRRPLAILLSFILVIGVFVGVAFLVIPELIDAVSIVISSLTNGLDQLVAFESTADYSKIPFGEQLSQIDIDFLELKDNLNEWLNQLGTTIMDTAASAFGSVVATAVDFAIGLVFSIYILANKEKLKSQITRIVRVWIPACFAERGIHVAAVCEKNFKLFVAGQTTEAIILGSLCAIGMLILRIPYAPMIGALVGVTALIPYVGAWIATLVGAFLILTVNPFKALVFIIFLLTLQQIEGNAIYPKVVGAKINLPAMWVLAAITIGGNLAGPIGMLLGVPAAAATYALLKEATDKRETHLKTQEKEQMGNSHKQNIS</sequence>
<feature type="compositionally biased region" description="Basic and acidic residues" evidence="8">
    <location>
        <begin position="377"/>
        <end position="386"/>
    </location>
</feature>
<comment type="similarity">
    <text evidence="2">Belongs to the autoinducer-2 exporter (AI-2E) (TC 2.A.86) family.</text>
</comment>